<dbReference type="InterPro" id="IPR036628">
    <property type="entry name" value="Clp_N_dom_sf"/>
</dbReference>
<keyword evidence="4" id="KW-1185">Reference proteome</keyword>
<keyword evidence="3" id="KW-0378">Hydrolase</keyword>
<feature type="domain" description="Clp R" evidence="2">
    <location>
        <begin position="2"/>
        <end position="178"/>
    </location>
</feature>
<dbReference type="SUPFAM" id="SSF81923">
    <property type="entry name" value="Double Clp-N motif"/>
    <property type="match status" value="2"/>
</dbReference>
<dbReference type="Gene3D" id="1.10.1780.10">
    <property type="entry name" value="Clp, N-terminal domain"/>
    <property type="match status" value="2"/>
</dbReference>
<evidence type="ECO:0000259" key="2">
    <source>
        <dbReference type="PROSITE" id="PS51903"/>
    </source>
</evidence>
<dbReference type="RefSeq" id="WP_388002072.1">
    <property type="nucleotide sequence ID" value="NZ_JBHUEE010000001.1"/>
</dbReference>
<dbReference type="InterPro" id="IPR004176">
    <property type="entry name" value="Clp_R_N"/>
</dbReference>
<gene>
    <name evidence="3" type="ORF">ACFSE6_02260</name>
</gene>
<dbReference type="PROSITE" id="PS51903">
    <property type="entry name" value="CLP_R"/>
    <property type="match status" value="1"/>
</dbReference>
<dbReference type="Proteomes" id="UP001597277">
    <property type="component" value="Unassembled WGS sequence"/>
</dbReference>
<dbReference type="EMBL" id="JBHUEE010000001">
    <property type="protein sequence ID" value="MFD1716643.1"/>
    <property type="molecule type" value="Genomic_DNA"/>
</dbReference>
<evidence type="ECO:0000313" key="4">
    <source>
        <dbReference type="Proteomes" id="UP001597277"/>
    </source>
</evidence>
<evidence type="ECO:0000313" key="3">
    <source>
        <dbReference type="EMBL" id="MFD1716643.1"/>
    </source>
</evidence>
<dbReference type="GO" id="GO:0006508">
    <property type="term" value="P:proteolysis"/>
    <property type="evidence" value="ECO:0007669"/>
    <property type="project" value="UniProtKB-KW"/>
</dbReference>
<keyword evidence="1" id="KW-0677">Repeat</keyword>
<comment type="caution">
    <text evidence="3">The sequence shown here is derived from an EMBL/GenBank/DDBJ whole genome shotgun (WGS) entry which is preliminary data.</text>
</comment>
<accession>A0ABW4KZ09</accession>
<sequence length="179" mass="18732">MFERFTKDARTAVVHAQEEARELMCSSIGPEHVALGVLSAGGPAVQALRAAGADPAALSGRLRQVATGSGLDKEALAALGIDLEEVSRSADTLFGAGALERAGRRRQRRRTGHIPFTGEAKKALELSLREALRTKDKAITDRHVLLGVLRAGGPASDALRADVGEDHVRGALEAEPGAA</sequence>
<organism evidence="3 4">
    <name type="scientific">Georgenia deserti</name>
    <dbReference type="NCBI Taxonomy" id="2093781"/>
    <lineage>
        <taxon>Bacteria</taxon>
        <taxon>Bacillati</taxon>
        <taxon>Actinomycetota</taxon>
        <taxon>Actinomycetes</taxon>
        <taxon>Micrococcales</taxon>
        <taxon>Bogoriellaceae</taxon>
        <taxon>Georgenia</taxon>
    </lineage>
</organism>
<dbReference type="Pfam" id="PF02861">
    <property type="entry name" value="Clp_N"/>
    <property type="match status" value="2"/>
</dbReference>
<reference evidence="4" key="1">
    <citation type="journal article" date="2019" name="Int. J. Syst. Evol. Microbiol.">
        <title>The Global Catalogue of Microorganisms (GCM) 10K type strain sequencing project: providing services to taxonomists for standard genome sequencing and annotation.</title>
        <authorList>
            <consortium name="The Broad Institute Genomics Platform"/>
            <consortium name="The Broad Institute Genome Sequencing Center for Infectious Disease"/>
            <person name="Wu L."/>
            <person name="Ma J."/>
        </authorList>
    </citation>
    <scope>NUCLEOTIDE SEQUENCE [LARGE SCALE GENOMIC DNA]</scope>
    <source>
        <strain evidence="4">JCM 17130</strain>
    </source>
</reference>
<name>A0ABW4KZ09_9MICO</name>
<evidence type="ECO:0000256" key="1">
    <source>
        <dbReference type="PROSITE-ProRule" id="PRU01251"/>
    </source>
</evidence>
<dbReference type="GO" id="GO:0008233">
    <property type="term" value="F:peptidase activity"/>
    <property type="evidence" value="ECO:0007669"/>
    <property type="project" value="UniProtKB-KW"/>
</dbReference>
<protein>
    <submittedName>
        <fullName evidence="3">Clp protease N-terminal domain-containing protein</fullName>
    </submittedName>
</protein>
<keyword evidence="3" id="KW-0645">Protease</keyword>
<proteinExistence type="predicted"/>